<comment type="caution">
    <text evidence="2">The sequence shown here is derived from an EMBL/GenBank/DDBJ whole genome shotgun (WGS) entry which is preliminary data.</text>
</comment>
<reference evidence="2" key="1">
    <citation type="submission" date="2022-07" db="EMBL/GenBank/DDBJ databases">
        <title>Phylogenomic reconstructions and comparative analyses of Kickxellomycotina fungi.</title>
        <authorList>
            <person name="Reynolds N.K."/>
            <person name="Stajich J.E."/>
            <person name="Barry K."/>
            <person name="Grigoriev I.V."/>
            <person name="Crous P."/>
            <person name="Smith M.E."/>
        </authorList>
    </citation>
    <scope>NUCLEOTIDE SEQUENCE</scope>
    <source>
        <strain evidence="2">NBRC 105413</strain>
    </source>
</reference>
<evidence type="ECO:0008006" key="4">
    <source>
        <dbReference type="Google" id="ProtNLM"/>
    </source>
</evidence>
<accession>A0A9W8CJX8</accession>
<dbReference type="EMBL" id="JANBOH010000110">
    <property type="protein sequence ID" value="KAJ1645342.1"/>
    <property type="molecule type" value="Genomic_DNA"/>
</dbReference>
<evidence type="ECO:0000313" key="2">
    <source>
        <dbReference type="EMBL" id="KAJ1645342.1"/>
    </source>
</evidence>
<dbReference type="PANTHER" id="PTHR17985">
    <property type="entry name" value="SER/THR-RICH PROTEIN T10 IN DGCR REGION"/>
    <property type="match status" value="1"/>
</dbReference>
<proteinExistence type="predicted"/>
<gene>
    <name evidence="2" type="ORF">LPJ64_003045</name>
</gene>
<dbReference type="InterPro" id="IPR008551">
    <property type="entry name" value="TANGO2"/>
</dbReference>
<protein>
    <recommendedName>
        <fullName evidence="4">DUF833-domain-containing protein</fullName>
    </recommendedName>
</protein>
<dbReference type="Proteomes" id="UP001145021">
    <property type="component" value="Unassembled WGS sequence"/>
</dbReference>
<evidence type="ECO:0000256" key="1">
    <source>
        <dbReference type="SAM" id="MobiDB-lite"/>
    </source>
</evidence>
<keyword evidence="3" id="KW-1185">Reference proteome</keyword>
<evidence type="ECO:0000313" key="3">
    <source>
        <dbReference type="Proteomes" id="UP001145021"/>
    </source>
</evidence>
<dbReference type="AlphaFoldDB" id="A0A9W8CJX8"/>
<feature type="region of interest" description="Disordered" evidence="1">
    <location>
        <begin position="288"/>
        <end position="311"/>
    </location>
</feature>
<organism evidence="2 3">
    <name type="scientific">Coemansia asiatica</name>
    <dbReference type="NCBI Taxonomy" id="1052880"/>
    <lineage>
        <taxon>Eukaryota</taxon>
        <taxon>Fungi</taxon>
        <taxon>Fungi incertae sedis</taxon>
        <taxon>Zoopagomycota</taxon>
        <taxon>Kickxellomycotina</taxon>
        <taxon>Kickxellomycetes</taxon>
        <taxon>Kickxellales</taxon>
        <taxon>Kickxellaceae</taxon>
        <taxon>Coemansia</taxon>
    </lineage>
</organism>
<dbReference type="PANTHER" id="PTHR17985:SF8">
    <property type="entry name" value="TRANSPORT AND GOLGI ORGANIZATION PROTEIN 2 HOMOLOG"/>
    <property type="match status" value="1"/>
</dbReference>
<dbReference type="Pfam" id="PF05742">
    <property type="entry name" value="TANGO2"/>
    <property type="match status" value="1"/>
</dbReference>
<sequence>MCIAFLATENSSNTAGYDLVVAFNRDEYFSRPTQGFHIWQDNPSIYAPQDLQPPNPSYRGSWIGINKQGRMAFLTNFREATFHHDSMISRGALIRDFLMEAPKTPANGYLVKGPRYAREYAQMIYNERHRYDGFSLVLVDMKARPVEIYYVTNRGYVDNKGIVKAIGQGKSVVGISNSVVDEPWPKVIRGKREFERILGDAAKKHGKDDRGLVEELMRLMRDKGCEFPVPERIDDLKQHMFIPVVDGLGGDIAPGAYGTRSTAVVLLRNNLLTVAEREYTVESSSLAQSCSSDAENDNSNEPVNIGVFEIS</sequence>
<name>A0A9W8CJX8_9FUNG</name>